<sequence>MRATLQNLMKKMSQYYQSMETHMTPALFVVTIEVMNSIKFWPNICDEKIDLAIKVSKRQQDKESPHSTQQALCQGSPVVKVSIHTQTLAKNDENDSAPGYL</sequence>
<evidence type="ECO:0000313" key="2">
    <source>
        <dbReference type="Proteomes" id="UP000092124"/>
    </source>
</evidence>
<comment type="caution">
    <text evidence="1">The sequence shown here is derived from an EMBL/GenBank/DDBJ whole genome shotgun (WGS) entry which is preliminary data.</text>
</comment>
<dbReference type="STRING" id="56216.A0A1A6G2R3"/>
<gene>
    <name evidence="1" type="ORF">A6R68_08387</name>
</gene>
<dbReference type="EMBL" id="LZPO01107893">
    <property type="protein sequence ID" value="OBS60486.1"/>
    <property type="molecule type" value="Genomic_DNA"/>
</dbReference>
<dbReference type="InterPro" id="IPR011989">
    <property type="entry name" value="ARM-like"/>
</dbReference>
<organism evidence="1 2">
    <name type="scientific">Neotoma lepida</name>
    <name type="common">Desert woodrat</name>
    <dbReference type="NCBI Taxonomy" id="56216"/>
    <lineage>
        <taxon>Eukaryota</taxon>
        <taxon>Metazoa</taxon>
        <taxon>Chordata</taxon>
        <taxon>Craniata</taxon>
        <taxon>Vertebrata</taxon>
        <taxon>Euteleostomi</taxon>
        <taxon>Mammalia</taxon>
        <taxon>Eutheria</taxon>
        <taxon>Euarchontoglires</taxon>
        <taxon>Glires</taxon>
        <taxon>Rodentia</taxon>
        <taxon>Myomorpha</taxon>
        <taxon>Muroidea</taxon>
        <taxon>Cricetidae</taxon>
        <taxon>Neotominae</taxon>
        <taxon>Neotoma</taxon>
    </lineage>
</organism>
<dbReference type="OrthoDB" id="10263328at2759"/>
<accession>A0A1A6G2R3</accession>
<name>A0A1A6G2R3_NEOLE</name>
<dbReference type="AlphaFoldDB" id="A0A1A6G2R3"/>
<dbReference type="Proteomes" id="UP000092124">
    <property type="component" value="Unassembled WGS sequence"/>
</dbReference>
<dbReference type="Gene3D" id="1.25.10.10">
    <property type="entry name" value="Leucine-rich Repeat Variant"/>
    <property type="match status" value="1"/>
</dbReference>
<evidence type="ECO:0000313" key="1">
    <source>
        <dbReference type="EMBL" id="OBS60486.1"/>
    </source>
</evidence>
<feature type="non-terminal residue" evidence="1">
    <location>
        <position position="101"/>
    </location>
</feature>
<keyword evidence="2" id="KW-1185">Reference proteome</keyword>
<protein>
    <submittedName>
        <fullName evidence="1">Uncharacterized protein</fullName>
    </submittedName>
</protein>
<reference evidence="1 2" key="1">
    <citation type="submission" date="2016-06" db="EMBL/GenBank/DDBJ databases">
        <title>The Draft Genome Sequence and Annotation of the Desert Woodrat Neotoma lepida.</title>
        <authorList>
            <person name="Campbell M."/>
            <person name="Oakeson K.F."/>
            <person name="Yandell M."/>
            <person name="Halpert J.R."/>
            <person name="Dearing D."/>
        </authorList>
    </citation>
    <scope>NUCLEOTIDE SEQUENCE [LARGE SCALE GENOMIC DNA]</scope>
    <source>
        <strain evidence="1">417</strain>
        <tissue evidence="1">Liver</tissue>
    </source>
</reference>
<proteinExistence type="predicted"/>